<name>A0A844QPI1_9HYPH</name>
<dbReference type="AlphaFoldDB" id="A0A844QPI1"/>
<dbReference type="Proteomes" id="UP000463224">
    <property type="component" value="Unassembled WGS sequence"/>
</dbReference>
<gene>
    <name evidence="1" type="ORF">GN330_21655</name>
</gene>
<evidence type="ECO:0000313" key="2">
    <source>
        <dbReference type="Proteomes" id="UP000463224"/>
    </source>
</evidence>
<dbReference type="InterPro" id="IPR009964">
    <property type="entry name" value="DUF1491"/>
</dbReference>
<keyword evidence="2" id="KW-1185">Reference proteome</keyword>
<evidence type="ECO:0000313" key="1">
    <source>
        <dbReference type="EMBL" id="MVA99863.1"/>
    </source>
</evidence>
<dbReference type="Pfam" id="PF07372">
    <property type="entry name" value="DUF1491"/>
    <property type="match status" value="1"/>
</dbReference>
<reference evidence="1 2" key="1">
    <citation type="submission" date="2019-12" db="EMBL/GenBank/DDBJ databases">
        <title>Nitratireductor arenosus sp. nov., Isolated from sea sand, Jeju island, South Korea.</title>
        <authorList>
            <person name="Kim W."/>
        </authorList>
    </citation>
    <scope>NUCLEOTIDE SEQUENCE [LARGE SCALE GENOMIC DNA]</scope>
    <source>
        <strain evidence="1 2">CAU 1489</strain>
    </source>
</reference>
<proteinExistence type="predicted"/>
<accession>A0A844QPI1</accession>
<organism evidence="1 2">
    <name type="scientific">Nitratireductor arenosus</name>
    <dbReference type="NCBI Taxonomy" id="2682096"/>
    <lineage>
        <taxon>Bacteria</taxon>
        <taxon>Pseudomonadati</taxon>
        <taxon>Pseudomonadota</taxon>
        <taxon>Alphaproteobacteria</taxon>
        <taxon>Hyphomicrobiales</taxon>
        <taxon>Phyllobacteriaceae</taxon>
        <taxon>Nitratireductor</taxon>
    </lineage>
</organism>
<dbReference type="RefSeq" id="WP_343041039.1">
    <property type="nucleotide sequence ID" value="NZ_WPHG01000008.1"/>
</dbReference>
<protein>
    <submittedName>
        <fullName evidence="1">DUF1491 family protein</fullName>
    </submittedName>
</protein>
<dbReference type="EMBL" id="WPHG01000008">
    <property type="protein sequence ID" value="MVA99863.1"/>
    <property type="molecule type" value="Genomic_DNA"/>
</dbReference>
<dbReference type="Gene3D" id="3.40.1530.20">
    <property type="entry name" value="Protein of unknown function (DUF1491)"/>
    <property type="match status" value="1"/>
</dbReference>
<comment type="caution">
    <text evidence="1">The sequence shown here is derived from an EMBL/GenBank/DDBJ whole genome shotgun (WGS) entry which is preliminary data.</text>
</comment>
<sequence length="114" mass="12358">MRVTSDLFVSSLIRRAFAAGGFAAIVHRGATEAGAIFVVERGRNGAVSLFAPAPQTGYRDGRPAGRLFVSLPEIADDDALTRKLERELKFDPDAWVVELELSTPVSEMIDLLTP</sequence>